<evidence type="ECO:0008006" key="3">
    <source>
        <dbReference type="Google" id="ProtNLM"/>
    </source>
</evidence>
<keyword evidence="2" id="KW-1185">Reference proteome</keyword>
<dbReference type="EMBL" id="JARJLG010000297">
    <property type="protein sequence ID" value="KAJ7719028.1"/>
    <property type="molecule type" value="Genomic_DNA"/>
</dbReference>
<dbReference type="Proteomes" id="UP001215280">
    <property type="component" value="Unassembled WGS sequence"/>
</dbReference>
<reference evidence="1" key="1">
    <citation type="submission" date="2023-03" db="EMBL/GenBank/DDBJ databases">
        <title>Massive genome expansion in bonnet fungi (Mycena s.s.) driven by repeated elements and novel gene families across ecological guilds.</title>
        <authorList>
            <consortium name="Lawrence Berkeley National Laboratory"/>
            <person name="Harder C.B."/>
            <person name="Miyauchi S."/>
            <person name="Viragh M."/>
            <person name="Kuo A."/>
            <person name="Thoen E."/>
            <person name="Andreopoulos B."/>
            <person name="Lu D."/>
            <person name="Skrede I."/>
            <person name="Drula E."/>
            <person name="Henrissat B."/>
            <person name="Morin E."/>
            <person name="Kohler A."/>
            <person name="Barry K."/>
            <person name="LaButti K."/>
            <person name="Morin E."/>
            <person name="Salamov A."/>
            <person name="Lipzen A."/>
            <person name="Mereny Z."/>
            <person name="Hegedus B."/>
            <person name="Baldrian P."/>
            <person name="Stursova M."/>
            <person name="Weitz H."/>
            <person name="Taylor A."/>
            <person name="Grigoriev I.V."/>
            <person name="Nagy L.G."/>
            <person name="Martin F."/>
            <person name="Kauserud H."/>
        </authorList>
    </citation>
    <scope>NUCLEOTIDE SEQUENCE</scope>
    <source>
        <strain evidence="1">CBHHK188m</strain>
    </source>
</reference>
<protein>
    <recommendedName>
        <fullName evidence="3">F-box domain-containing protein</fullName>
    </recommendedName>
</protein>
<proteinExistence type="predicted"/>
<organism evidence="1 2">
    <name type="scientific">Mycena maculata</name>
    <dbReference type="NCBI Taxonomy" id="230809"/>
    <lineage>
        <taxon>Eukaryota</taxon>
        <taxon>Fungi</taxon>
        <taxon>Dikarya</taxon>
        <taxon>Basidiomycota</taxon>
        <taxon>Agaricomycotina</taxon>
        <taxon>Agaricomycetes</taxon>
        <taxon>Agaricomycetidae</taxon>
        <taxon>Agaricales</taxon>
        <taxon>Marasmiineae</taxon>
        <taxon>Mycenaceae</taxon>
        <taxon>Mycena</taxon>
    </lineage>
</organism>
<comment type="caution">
    <text evidence="1">The sequence shown here is derived from an EMBL/GenBank/DDBJ whole genome shotgun (WGS) entry which is preliminary data.</text>
</comment>
<gene>
    <name evidence="1" type="ORF">DFH07DRAFT_859731</name>
</gene>
<name>A0AAD7MJD7_9AGAR</name>
<evidence type="ECO:0000313" key="1">
    <source>
        <dbReference type="EMBL" id="KAJ7719028.1"/>
    </source>
</evidence>
<sequence>MERRPHLAQELTDHIIGFLRDSPSDWPACALVSRSWVYAAQAHIFRRMYFLSSDGATDERRWARFLEFSTKSPGLIRHVRQIGITIVGGRMSTETFLAICAFPFTRLDGVWLILMRPRPSEIPAAQQLLSRSTLRRVRLVCSEPSAFFQIWDRCSATVAHVNVYYSTYGTQSTERFSPSQPVAAPIRLESLDLSTVGECLRDWLMHPFCPLDFSCLKTVSIGSDIDILQSHKFTSARQTIETLYLEPSPLSPILDLSSFPALQVLRMHPGGAWRWVYVTLSTITVSSRIRKIIINDYLDITTHEVFDAQLSRLPISPIIEFEMHPPYYTSMISCLPLLRSKNTLRCAEEDPEWFSNLTGMPI</sequence>
<dbReference type="AlphaFoldDB" id="A0AAD7MJD7"/>
<evidence type="ECO:0000313" key="2">
    <source>
        <dbReference type="Proteomes" id="UP001215280"/>
    </source>
</evidence>
<accession>A0AAD7MJD7</accession>